<dbReference type="EMBL" id="JAKZMM010000027">
    <property type="protein sequence ID" value="MCJ2381161.1"/>
    <property type="molecule type" value="Genomic_DNA"/>
</dbReference>
<organism evidence="1 2">
    <name type="scientific">Parabacteroides faecalis</name>
    <dbReference type="NCBI Taxonomy" id="2924040"/>
    <lineage>
        <taxon>Bacteria</taxon>
        <taxon>Pseudomonadati</taxon>
        <taxon>Bacteroidota</taxon>
        <taxon>Bacteroidia</taxon>
        <taxon>Bacteroidales</taxon>
        <taxon>Tannerellaceae</taxon>
        <taxon>Parabacteroides</taxon>
    </lineage>
</organism>
<evidence type="ECO:0000313" key="2">
    <source>
        <dbReference type="Proteomes" id="UP001165444"/>
    </source>
</evidence>
<dbReference type="RefSeq" id="WP_243325481.1">
    <property type="nucleotide sequence ID" value="NZ_JAKZMM010000027.1"/>
</dbReference>
<proteinExistence type="predicted"/>
<name>A0ABT0C2E6_9BACT</name>
<protein>
    <submittedName>
        <fullName evidence="1">Uncharacterized protein</fullName>
    </submittedName>
</protein>
<accession>A0ABT0C2E6</accession>
<reference evidence="1 2" key="1">
    <citation type="submission" date="2022-03" db="EMBL/GenBank/DDBJ databases">
        <title>Parabacteroides sp. nov. isolated from swine feces.</title>
        <authorList>
            <person name="Bak J.E."/>
        </authorList>
    </citation>
    <scope>NUCLEOTIDE SEQUENCE [LARGE SCALE GENOMIC DNA]</scope>
    <source>
        <strain evidence="1 2">AGMB00274</strain>
    </source>
</reference>
<sequence length="85" mass="9723">MSKHAYLIVANSNLSVVRTALRLIDDIRNDIYLLIDKKSRFTEDTLKLISSDVRMSNLFITNCFTVNWGGVFTDRSNIEVVRNGN</sequence>
<gene>
    <name evidence="1" type="ORF">MUN53_11130</name>
</gene>
<evidence type="ECO:0000313" key="1">
    <source>
        <dbReference type="EMBL" id="MCJ2381161.1"/>
    </source>
</evidence>
<comment type="caution">
    <text evidence="1">The sequence shown here is derived from an EMBL/GenBank/DDBJ whole genome shotgun (WGS) entry which is preliminary data.</text>
</comment>
<dbReference type="Proteomes" id="UP001165444">
    <property type="component" value="Unassembled WGS sequence"/>
</dbReference>
<keyword evidence="2" id="KW-1185">Reference proteome</keyword>